<keyword evidence="1" id="KW-0732">Signal</keyword>
<evidence type="ECO:0008006" key="4">
    <source>
        <dbReference type="Google" id="ProtNLM"/>
    </source>
</evidence>
<feature type="signal peptide" evidence="1">
    <location>
        <begin position="1"/>
        <end position="33"/>
    </location>
</feature>
<evidence type="ECO:0000256" key="1">
    <source>
        <dbReference type="SAM" id="SignalP"/>
    </source>
</evidence>
<protein>
    <recommendedName>
        <fullName evidence="4">Secreted protein</fullName>
    </recommendedName>
</protein>
<keyword evidence="3" id="KW-1185">Reference proteome</keyword>
<dbReference type="EMBL" id="JAIGNQ010000001">
    <property type="protein sequence ID" value="MBX7487759.1"/>
    <property type="molecule type" value="Genomic_DNA"/>
</dbReference>
<gene>
    <name evidence="2" type="ORF">K3177_04455</name>
</gene>
<feature type="chain" id="PRO_5045364966" description="Secreted protein" evidence="1">
    <location>
        <begin position="34"/>
        <end position="122"/>
    </location>
</feature>
<proteinExistence type="predicted"/>
<dbReference type="Proteomes" id="UP000776651">
    <property type="component" value="Unassembled WGS sequence"/>
</dbReference>
<evidence type="ECO:0000313" key="3">
    <source>
        <dbReference type="Proteomes" id="UP000776651"/>
    </source>
</evidence>
<dbReference type="RefSeq" id="WP_221597226.1">
    <property type="nucleotide sequence ID" value="NZ_JAIGNQ010000001.1"/>
</dbReference>
<comment type="caution">
    <text evidence="2">The sequence shown here is derived from an EMBL/GenBank/DDBJ whole genome shotgun (WGS) entry which is preliminary data.</text>
</comment>
<evidence type="ECO:0000313" key="2">
    <source>
        <dbReference type="EMBL" id="MBX7487759.1"/>
    </source>
</evidence>
<reference evidence="2 3" key="1">
    <citation type="submission" date="2021-08" db="EMBL/GenBank/DDBJ databases">
        <title>Comparative Genomics Analysis of the Genus Qipengyuania Reveals Extensive Genetic Diversity and Metabolic Versatility, Including the Description of Fifteen Novel Species.</title>
        <authorList>
            <person name="Liu Y."/>
        </authorList>
    </citation>
    <scope>NUCLEOTIDE SEQUENCE [LARGE SCALE GENOMIC DNA]</scope>
    <source>
        <strain evidence="2 3">GH25</strain>
    </source>
</reference>
<organism evidence="2 3">
    <name type="scientific">Qipengyuania pacifica</name>
    <dbReference type="NCBI Taxonomy" id="2860199"/>
    <lineage>
        <taxon>Bacteria</taxon>
        <taxon>Pseudomonadati</taxon>
        <taxon>Pseudomonadota</taxon>
        <taxon>Alphaproteobacteria</taxon>
        <taxon>Sphingomonadales</taxon>
        <taxon>Erythrobacteraceae</taxon>
        <taxon>Qipengyuania</taxon>
    </lineage>
</organism>
<sequence>MTKLHIIRLARIRAIAAQSTCIAALFCSVPSAAQSAAEVDITGHVAPRCWVSDPKAVVVMSTPAANARRAVCNHSVARSVSENWTVMAKLQRQPRSPLRPIPVQSAEFSSRAALEIVVSPQV</sequence>
<accession>A0ABS7JGS1</accession>
<name>A0ABS7JGS1_9SPHN</name>